<evidence type="ECO:0000256" key="5">
    <source>
        <dbReference type="ARBA" id="ARBA00023180"/>
    </source>
</evidence>
<accession>A0ABR1R480</accession>
<dbReference type="InterPro" id="IPR001563">
    <property type="entry name" value="Peptidase_S10"/>
</dbReference>
<dbReference type="PANTHER" id="PTHR11802:SF453">
    <property type="entry name" value="S1, PUTATIVE-RELATED"/>
    <property type="match status" value="1"/>
</dbReference>
<evidence type="ECO:0000256" key="2">
    <source>
        <dbReference type="ARBA" id="ARBA00022645"/>
    </source>
</evidence>
<sequence>MLRLSISAMALGLSALSTALPGSTAARLDKRYTEQLNGVHYNVFEHAGTGAKLSYVNNSGICETTAGVNQYSGYISVGDNMNMFFWFFEARENPSTAPLAAWFNGGPGCSSMIGLFQENGPCQFYNGSAEPSLNPYSFNNFANMLYIDQPVGVGFSYGNDSVDSTVSAAPQVWALLQTFYTQFPEYESRDFGIFTESYGGHYGPEFASYIQAQNAQISTQKISGEPINLVAVGINNGWFDAKIQYRAYVDYSANNSYNQILSPAQYTDYMNAYESDCAPAVDGCAGAGASGSDDSCSQAQDTCTEDIENAIIGEADFDPYDVRQPEDDPFPPGQYISYLGNETVQKAIGAQSNFQECPTAPYQKFSNTGDNTRSFLATLSDVVQSGVQVLLWAGDADWICNHMGVAAVADAVDFAGADDFQGQPLQPYTVNGKETGKYKTVGNFTYLQVYAAGHEVPYYQPETALQVFMQTMQKKGITST</sequence>
<dbReference type="PRINTS" id="PR00724">
    <property type="entry name" value="CRBOXYPTASEC"/>
</dbReference>
<comment type="similarity">
    <text evidence="1 6">Belongs to the peptidase S10 family.</text>
</comment>
<keyword evidence="3 6" id="KW-0645">Protease</keyword>
<keyword evidence="6" id="KW-0732">Signal</keyword>
<dbReference type="EMBL" id="JAQQWI010000019">
    <property type="protein sequence ID" value="KAK7999011.1"/>
    <property type="molecule type" value="Genomic_DNA"/>
</dbReference>
<keyword evidence="8" id="KW-1185">Reference proteome</keyword>
<evidence type="ECO:0000313" key="8">
    <source>
        <dbReference type="Proteomes" id="UP001396898"/>
    </source>
</evidence>
<dbReference type="InterPro" id="IPR029058">
    <property type="entry name" value="AB_hydrolase_fold"/>
</dbReference>
<dbReference type="Gene3D" id="1.10.287.410">
    <property type="match status" value="1"/>
</dbReference>
<feature type="chain" id="PRO_5044954087" description="Carboxypeptidase" evidence="6">
    <location>
        <begin position="26"/>
        <end position="480"/>
    </location>
</feature>
<evidence type="ECO:0000313" key="7">
    <source>
        <dbReference type="EMBL" id="KAK7999011.1"/>
    </source>
</evidence>
<dbReference type="Gene3D" id="3.40.50.1820">
    <property type="entry name" value="alpha/beta hydrolase"/>
    <property type="match status" value="1"/>
</dbReference>
<evidence type="ECO:0000256" key="6">
    <source>
        <dbReference type="RuleBase" id="RU361156"/>
    </source>
</evidence>
<gene>
    <name evidence="7" type="ORF">PG991_014686</name>
</gene>
<name>A0ABR1R480_9PEZI</name>
<dbReference type="Proteomes" id="UP001396898">
    <property type="component" value="Unassembled WGS sequence"/>
</dbReference>
<dbReference type="PROSITE" id="PS00131">
    <property type="entry name" value="CARBOXYPEPT_SER_SER"/>
    <property type="match status" value="1"/>
</dbReference>
<dbReference type="EC" id="3.4.16.-" evidence="6"/>
<organism evidence="7 8">
    <name type="scientific">Apiospora marii</name>
    <dbReference type="NCBI Taxonomy" id="335849"/>
    <lineage>
        <taxon>Eukaryota</taxon>
        <taxon>Fungi</taxon>
        <taxon>Dikarya</taxon>
        <taxon>Ascomycota</taxon>
        <taxon>Pezizomycotina</taxon>
        <taxon>Sordariomycetes</taxon>
        <taxon>Xylariomycetidae</taxon>
        <taxon>Amphisphaeriales</taxon>
        <taxon>Apiosporaceae</taxon>
        <taxon>Apiospora</taxon>
    </lineage>
</organism>
<dbReference type="Pfam" id="PF00450">
    <property type="entry name" value="Peptidase_S10"/>
    <property type="match status" value="1"/>
</dbReference>
<evidence type="ECO:0000256" key="4">
    <source>
        <dbReference type="ARBA" id="ARBA00022801"/>
    </source>
</evidence>
<evidence type="ECO:0000256" key="1">
    <source>
        <dbReference type="ARBA" id="ARBA00009431"/>
    </source>
</evidence>
<protein>
    <recommendedName>
        <fullName evidence="6">Carboxypeptidase</fullName>
        <ecNumber evidence="6">3.4.16.-</ecNumber>
    </recommendedName>
</protein>
<dbReference type="PANTHER" id="PTHR11802">
    <property type="entry name" value="SERINE PROTEASE FAMILY S10 SERINE CARBOXYPEPTIDASE"/>
    <property type="match status" value="1"/>
</dbReference>
<dbReference type="SUPFAM" id="SSF53474">
    <property type="entry name" value="alpha/beta-Hydrolases"/>
    <property type="match status" value="1"/>
</dbReference>
<comment type="caution">
    <text evidence="7">The sequence shown here is derived from an EMBL/GenBank/DDBJ whole genome shotgun (WGS) entry which is preliminary data.</text>
</comment>
<proteinExistence type="inferred from homology"/>
<keyword evidence="2 6" id="KW-0121">Carboxypeptidase</keyword>
<keyword evidence="4 6" id="KW-0378">Hydrolase</keyword>
<evidence type="ECO:0000256" key="3">
    <source>
        <dbReference type="ARBA" id="ARBA00022670"/>
    </source>
</evidence>
<reference evidence="7 8" key="1">
    <citation type="submission" date="2023-01" db="EMBL/GenBank/DDBJ databases">
        <title>Analysis of 21 Apiospora genomes using comparative genomics revels a genus with tremendous synthesis potential of carbohydrate active enzymes and secondary metabolites.</title>
        <authorList>
            <person name="Sorensen T."/>
        </authorList>
    </citation>
    <scope>NUCLEOTIDE SEQUENCE [LARGE SCALE GENOMIC DNA]</scope>
    <source>
        <strain evidence="7 8">CBS 20057</strain>
    </source>
</reference>
<keyword evidence="5" id="KW-0325">Glycoprotein</keyword>
<feature type="signal peptide" evidence="6">
    <location>
        <begin position="1"/>
        <end position="25"/>
    </location>
</feature>
<dbReference type="GO" id="GO:0004180">
    <property type="term" value="F:carboxypeptidase activity"/>
    <property type="evidence" value="ECO:0007669"/>
    <property type="project" value="UniProtKB-KW"/>
</dbReference>
<dbReference type="InterPro" id="IPR018202">
    <property type="entry name" value="Ser_caboxypep_ser_AS"/>
</dbReference>